<keyword evidence="2" id="KW-0564">Palmitate</keyword>
<dbReference type="InterPro" id="IPR003423">
    <property type="entry name" value="OMP_efflux"/>
</dbReference>
<keyword evidence="3" id="KW-0175">Coiled coil</keyword>
<accession>A0AA51N5X9</accession>
<dbReference type="SUPFAM" id="SSF56954">
    <property type="entry name" value="Outer membrane efflux proteins (OEP)"/>
    <property type="match status" value="1"/>
</dbReference>
<keyword evidence="2" id="KW-0472">Membrane</keyword>
<keyword evidence="2" id="KW-0812">Transmembrane</keyword>
<evidence type="ECO:0000256" key="3">
    <source>
        <dbReference type="SAM" id="Coils"/>
    </source>
</evidence>
<dbReference type="EMBL" id="CP129970">
    <property type="protein sequence ID" value="WMN06235.1"/>
    <property type="molecule type" value="Genomic_DNA"/>
</dbReference>
<keyword evidence="2" id="KW-1134">Transmembrane beta strand</keyword>
<dbReference type="InterPro" id="IPR010131">
    <property type="entry name" value="MdtP/NodT-like"/>
</dbReference>
<dbReference type="RefSeq" id="WP_308355998.1">
    <property type="nucleotide sequence ID" value="NZ_CP129970.2"/>
</dbReference>
<dbReference type="PANTHER" id="PTHR30203:SF30">
    <property type="entry name" value="OUTER MEMBRANE PROTEIN-RELATED"/>
    <property type="match status" value="1"/>
</dbReference>
<evidence type="ECO:0000256" key="1">
    <source>
        <dbReference type="ARBA" id="ARBA00007613"/>
    </source>
</evidence>
<dbReference type="AlphaFoldDB" id="A0AA51N5X9"/>
<dbReference type="Gene3D" id="2.20.200.10">
    <property type="entry name" value="Outer membrane efflux proteins (OEP)"/>
    <property type="match status" value="1"/>
</dbReference>
<dbReference type="NCBIfam" id="TIGR01845">
    <property type="entry name" value="outer_NodT"/>
    <property type="match status" value="1"/>
</dbReference>
<keyword evidence="5" id="KW-1185">Reference proteome</keyword>
<feature type="coiled-coil region" evidence="3">
    <location>
        <begin position="396"/>
        <end position="466"/>
    </location>
</feature>
<dbReference type="Pfam" id="PF02321">
    <property type="entry name" value="OEP"/>
    <property type="match status" value="2"/>
</dbReference>
<dbReference type="PROSITE" id="PS51257">
    <property type="entry name" value="PROKAR_LIPOPROTEIN"/>
    <property type="match status" value="1"/>
</dbReference>
<dbReference type="Proteomes" id="UP001244443">
    <property type="component" value="Chromosome"/>
</dbReference>
<keyword evidence="2" id="KW-0449">Lipoprotein</keyword>
<comment type="similarity">
    <text evidence="1 2">Belongs to the outer membrane factor (OMF) (TC 1.B.17) family.</text>
</comment>
<evidence type="ECO:0000313" key="4">
    <source>
        <dbReference type="EMBL" id="WMN06235.1"/>
    </source>
</evidence>
<evidence type="ECO:0000256" key="2">
    <source>
        <dbReference type="RuleBase" id="RU362097"/>
    </source>
</evidence>
<reference evidence="4" key="1">
    <citation type="submission" date="2023-08" db="EMBL/GenBank/DDBJ databases">
        <title>Comparative genomics and taxonomic characterization of three novel marine species of genus Marivirga.</title>
        <authorList>
            <person name="Muhammad N."/>
            <person name="Kim S.-G."/>
        </authorList>
    </citation>
    <scope>NUCLEOTIDE SEQUENCE [LARGE SCALE GENOMIC DNA]</scope>
    <source>
        <strain evidence="4">ABR2-2</strain>
    </source>
</reference>
<dbReference type="PANTHER" id="PTHR30203">
    <property type="entry name" value="OUTER MEMBRANE CATION EFFLUX PROTEIN"/>
    <property type="match status" value="1"/>
</dbReference>
<dbReference type="Gene3D" id="1.20.1600.10">
    <property type="entry name" value="Outer membrane efflux proteins (OEP)"/>
    <property type="match status" value="1"/>
</dbReference>
<protein>
    <submittedName>
        <fullName evidence="4">TolC family protein</fullName>
    </submittedName>
</protein>
<organism evidence="4 5">
    <name type="scientific">Marivirga arenosa</name>
    <dbReference type="NCBI Taxonomy" id="3059076"/>
    <lineage>
        <taxon>Bacteria</taxon>
        <taxon>Pseudomonadati</taxon>
        <taxon>Bacteroidota</taxon>
        <taxon>Cytophagia</taxon>
        <taxon>Cytophagales</taxon>
        <taxon>Marivirgaceae</taxon>
        <taxon>Marivirga</taxon>
    </lineage>
</organism>
<sequence>MRNKRLLYIGLGVVFTVFFMTSCKTPSLIEKSVNNSIPKKFSAKQDSTNMAQLNWKEYFSDPHLLALIDTALNRNQELNIMFQEIAIAKFEIGARKGEYLPYLDLKAGSGVEKKARYTPEGASEATTDIEPGREMPEPVPDFQLGAIASWEVDIWRKLRNAKESAVKEYLATQEGKNFLITQLVAEIANSYYELLALDNQLQILNQNIQIQSNALKIVKLQKQASRVTELAVRKFQAEVLNTRSLQYGIKQQIIETENKINYLLGRYPQPIERSTQDIIEILSDSIQAGIPSQLLENRPDIRRAELELAARKLNIKVAKANFYPTLDITAGIGLQAFNPTYLIQTPESMLFNLAGDLVSPLINRRAIKANYYTANAKQIQAVYEYDRTVLNAFMEVKNQLSKVDNLNKSYELKQQEVQALNESIEIANNLFKSARADYMEVLLTQRDALESKFELVETKREQMNAKVNIYQALGGGWN</sequence>
<name>A0AA51N5X9_9BACT</name>
<gene>
    <name evidence="4" type="ORF">QYS48_26130</name>
</gene>
<dbReference type="GO" id="GO:0005886">
    <property type="term" value="C:plasma membrane"/>
    <property type="evidence" value="ECO:0007669"/>
    <property type="project" value="UniProtKB-SubCell"/>
</dbReference>
<comment type="subcellular location">
    <subcellularLocation>
        <location evidence="2">Cell membrane</location>
        <topology evidence="2">Lipid-anchor</topology>
    </subcellularLocation>
</comment>
<proteinExistence type="inferred from homology"/>
<evidence type="ECO:0000313" key="5">
    <source>
        <dbReference type="Proteomes" id="UP001244443"/>
    </source>
</evidence>
<dbReference type="GO" id="GO:0015562">
    <property type="term" value="F:efflux transmembrane transporter activity"/>
    <property type="evidence" value="ECO:0007669"/>
    <property type="project" value="InterPro"/>
</dbReference>